<proteinExistence type="inferred from homology"/>
<dbReference type="Gene3D" id="3.60.10.10">
    <property type="entry name" value="Endonuclease/exonuclease/phosphatase"/>
    <property type="match status" value="1"/>
</dbReference>
<evidence type="ECO:0000259" key="6">
    <source>
        <dbReference type="Pfam" id="PF03372"/>
    </source>
</evidence>
<comment type="similarity">
    <text evidence="1">Belongs to the neutral sphingomyelinase family.</text>
</comment>
<reference evidence="7" key="1">
    <citation type="journal article" date="2020" name="Fungal Divers.">
        <title>Resolving the Mortierellaceae phylogeny through synthesis of multi-gene phylogenetics and phylogenomics.</title>
        <authorList>
            <person name="Vandepol N."/>
            <person name="Liber J."/>
            <person name="Desiro A."/>
            <person name="Na H."/>
            <person name="Kennedy M."/>
            <person name="Barry K."/>
            <person name="Grigoriev I.V."/>
            <person name="Miller A.N."/>
            <person name="O'Donnell K."/>
            <person name="Stajich J.E."/>
            <person name="Bonito G."/>
        </authorList>
    </citation>
    <scope>NUCLEOTIDE SEQUENCE</scope>
    <source>
        <strain evidence="7">KOD948</strain>
    </source>
</reference>
<protein>
    <recommendedName>
        <fullName evidence="2">sphingomyelin phosphodiesterase</fullName>
        <ecNumber evidence="2">3.1.4.12</ecNumber>
    </recommendedName>
</protein>
<dbReference type="NCBIfam" id="TIGR03395">
    <property type="entry name" value="sphingomy"/>
    <property type="match status" value="1"/>
</dbReference>
<dbReference type="AlphaFoldDB" id="A0A9P6QBE2"/>
<evidence type="ECO:0000313" key="8">
    <source>
        <dbReference type="Proteomes" id="UP000726737"/>
    </source>
</evidence>
<name>A0A9P6QBE2_9FUNG</name>
<dbReference type="PANTHER" id="PTHR16320:SF23">
    <property type="entry name" value="SPHINGOMYELINASE C 1"/>
    <property type="match status" value="1"/>
</dbReference>
<organism evidence="7 8">
    <name type="scientific">Mortierella polycephala</name>
    <dbReference type="NCBI Taxonomy" id="41804"/>
    <lineage>
        <taxon>Eukaryota</taxon>
        <taxon>Fungi</taxon>
        <taxon>Fungi incertae sedis</taxon>
        <taxon>Mucoromycota</taxon>
        <taxon>Mortierellomycotina</taxon>
        <taxon>Mortierellomycetes</taxon>
        <taxon>Mortierellales</taxon>
        <taxon>Mortierellaceae</taxon>
        <taxon>Mortierella</taxon>
    </lineage>
</organism>
<dbReference type="PANTHER" id="PTHR16320">
    <property type="entry name" value="SPHINGOMYELINASE FAMILY MEMBER"/>
    <property type="match status" value="1"/>
</dbReference>
<feature type="domain" description="Endonuclease/exonuclease/phosphatase" evidence="6">
    <location>
        <begin position="66"/>
        <end position="265"/>
    </location>
</feature>
<dbReference type="Pfam" id="PF03372">
    <property type="entry name" value="Exo_endo_phos"/>
    <property type="match status" value="1"/>
</dbReference>
<feature type="chain" id="PRO_5040142029" description="sphingomyelin phosphodiesterase" evidence="5">
    <location>
        <begin position="24"/>
        <end position="276"/>
    </location>
</feature>
<keyword evidence="8" id="KW-1185">Reference proteome</keyword>
<keyword evidence="3 5" id="KW-0732">Signal</keyword>
<dbReference type="InterPro" id="IPR005135">
    <property type="entry name" value="Endo/exonuclease/phosphatase"/>
</dbReference>
<dbReference type="InterPro" id="IPR038772">
    <property type="entry name" value="Sph/SMPD2-like"/>
</dbReference>
<dbReference type="InterPro" id="IPR036691">
    <property type="entry name" value="Endo/exonu/phosph_ase_sf"/>
</dbReference>
<dbReference type="GO" id="GO:0004767">
    <property type="term" value="F:sphingomyelin phosphodiesterase activity"/>
    <property type="evidence" value="ECO:0007669"/>
    <property type="project" value="UniProtKB-EC"/>
</dbReference>
<evidence type="ECO:0000256" key="3">
    <source>
        <dbReference type="ARBA" id="ARBA00022729"/>
    </source>
</evidence>
<keyword evidence="4" id="KW-0378">Hydrolase</keyword>
<dbReference type="GO" id="GO:0005576">
    <property type="term" value="C:extracellular region"/>
    <property type="evidence" value="ECO:0007669"/>
    <property type="project" value="InterPro"/>
</dbReference>
<evidence type="ECO:0000256" key="2">
    <source>
        <dbReference type="ARBA" id="ARBA00012369"/>
    </source>
</evidence>
<dbReference type="Proteomes" id="UP000726737">
    <property type="component" value="Unassembled WGS sequence"/>
</dbReference>
<accession>A0A9P6QBE2</accession>
<dbReference type="EMBL" id="JAAAJA010000086">
    <property type="protein sequence ID" value="KAG0262941.1"/>
    <property type="molecule type" value="Genomic_DNA"/>
</dbReference>
<dbReference type="EC" id="3.1.4.12" evidence="2"/>
<gene>
    <name evidence="7" type="ORF">BG011_009537</name>
</gene>
<feature type="signal peptide" evidence="5">
    <location>
        <begin position="1"/>
        <end position="23"/>
    </location>
</feature>
<dbReference type="OrthoDB" id="40902at2759"/>
<dbReference type="InterPro" id="IPR017766">
    <property type="entry name" value="Sphingomyelinase/PLipase_C"/>
</dbReference>
<sequence>MKITSLLPLAAVVASTVPAITFAASNATLSILTNNVYFMSEVLYPNWGQNPYQTPIVGQTKNGWDSTSGSYSSASIENGGVIILSKWPITQQRQFIFKKACGADWFANKGFAYAVINYRGAKVHVFGTHMQSDDSGCTAGEAARYRAAALDAWRTYINSQNIPASELVIMTGDFNIKKDTAEFSTLLTRLDAHQPNTYDGHPWTWDTSLNEIAHYNYPNLVPEYLDYVLIDKQHKAAKSVVQTVLKVNSPEYILKSVPYHEYSDHYPVHVLIEVDL</sequence>
<evidence type="ECO:0000256" key="1">
    <source>
        <dbReference type="ARBA" id="ARBA00006335"/>
    </source>
</evidence>
<comment type="caution">
    <text evidence="7">The sequence shown here is derived from an EMBL/GenBank/DDBJ whole genome shotgun (WGS) entry which is preliminary data.</text>
</comment>
<evidence type="ECO:0000256" key="5">
    <source>
        <dbReference type="SAM" id="SignalP"/>
    </source>
</evidence>
<dbReference type="SUPFAM" id="SSF56219">
    <property type="entry name" value="DNase I-like"/>
    <property type="match status" value="1"/>
</dbReference>
<dbReference type="CDD" id="cd09078">
    <property type="entry name" value="nSMase"/>
    <property type="match status" value="1"/>
</dbReference>
<evidence type="ECO:0000256" key="4">
    <source>
        <dbReference type="ARBA" id="ARBA00022801"/>
    </source>
</evidence>
<evidence type="ECO:0000313" key="7">
    <source>
        <dbReference type="EMBL" id="KAG0262941.1"/>
    </source>
</evidence>